<comment type="caution">
    <text evidence="3">The sequence shown here is derived from an EMBL/GenBank/DDBJ whole genome shotgun (WGS) entry which is preliminary data.</text>
</comment>
<proteinExistence type="predicted"/>
<feature type="transmembrane region" description="Helical" evidence="1">
    <location>
        <begin position="6"/>
        <end position="33"/>
    </location>
</feature>
<gene>
    <name evidence="3" type="ORF">C4561_00045</name>
</gene>
<dbReference type="EMBL" id="QZJF01000001">
    <property type="protein sequence ID" value="RJR28340.1"/>
    <property type="molecule type" value="Genomic_DNA"/>
</dbReference>
<keyword evidence="1" id="KW-1133">Transmembrane helix</keyword>
<evidence type="ECO:0000313" key="3">
    <source>
        <dbReference type="EMBL" id="RJR28340.1"/>
    </source>
</evidence>
<reference evidence="3 4" key="1">
    <citation type="journal article" date="2017" name="ISME J.">
        <title>Energy and carbon metabolisms in a deep terrestrial subsurface fluid microbial community.</title>
        <authorList>
            <person name="Momper L."/>
            <person name="Jungbluth S.P."/>
            <person name="Lee M.D."/>
            <person name="Amend J.P."/>
        </authorList>
    </citation>
    <scope>NUCLEOTIDE SEQUENCE [LARGE SCALE GENOMIC DNA]</scope>
    <source>
        <strain evidence="3">SURF_46</strain>
    </source>
</reference>
<dbReference type="InterPro" id="IPR029044">
    <property type="entry name" value="Nucleotide-diphossugar_trans"/>
</dbReference>
<dbReference type="GO" id="GO:0016740">
    <property type="term" value="F:transferase activity"/>
    <property type="evidence" value="ECO:0007669"/>
    <property type="project" value="UniProtKB-KW"/>
</dbReference>
<dbReference type="InterPro" id="IPR001173">
    <property type="entry name" value="Glyco_trans_2-like"/>
</dbReference>
<sequence>MDVVLSFLLGYILIVASIAFVALLIWIPPYFLYSPAARHNMLKEYPSVSIVIPAYNEGKVIARCLRAIRIAASRYPGKVEVILALDGCTDNTEAIALSVMKGYPDFKRLVGPNTGKSRRLQEAAREANGDLLAFMDADCEIPLNGISDMVTTITANPGSAVLPWIEPRVPSKKVAILSKLFVFWYTGPLRKAQSYLGTVSLWGCGYSMAPRAMVIKVLDHVRAWPLWTNNLDDIAMAYGFMDLGYKVILQESVVVHQQQAANASAYFQQRNRHASNRHLKLRKLFDIFPKRRWFVVGMLVIEALSLITLKPFVWVMAKLLKAGREWRPATSRW</sequence>
<dbReference type="SUPFAM" id="SSF53448">
    <property type="entry name" value="Nucleotide-diphospho-sugar transferases"/>
    <property type="match status" value="1"/>
</dbReference>
<evidence type="ECO:0000256" key="1">
    <source>
        <dbReference type="SAM" id="Phobius"/>
    </source>
</evidence>
<organism evidence="3 4">
    <name type="scientific">candidate division WWE3 bacterium</name>
    <dbReference type="NCBI Taxonomy" id="2053526"/>
    <lineage>
        <taxon>Bacteria</taxon>
        <taxon>Katanobacteria</taxon>
    </lineage>
</organism>
<dbReference type="Proteomes" id="UP000265540">
    <property type="component" value="Unassembled WGS sequence"/>
</dbReference>
<dbReference type="PANTHER" id="PTHR48090:SF6">
    <property type="entry name" value="SLR5056 PROTEIN"/>
    <property type="match status" value="1"/>
</dbReference>
<dbReference type="Pfam" id="PF00535">
    <property type="entry name" value="Glycos_transf_2"/>
    <property type="match status" value="1"/>
</dbReference>
<evidence type="ECO:0000259" key="2">
    <source>
        <dbReference type="Pfam" id="PF00535"/>
    </source>
</evidence>
<dbReference type="CDD" id="cd06423">
    <property type="entry name" value="CESA_like"/>
    <property type="match status" value="1"/>
</dbReference>
<protein>
    <submittedName>
        <fullName evidence="3">Glycosyltransferase</fullName>
    </submittedName>
</protein>
<keyword evidence="1" id="KW-0472">Membrane</keyword>
<evidence type="ECO:0000313" key="4">
    <source>
        <dbReference type="Proteomes" id="UP000265540"/>
    </source>
</evidence>
<keyword evidence="3" id="KW-0808">Transferase</keyword>
<feature type="domain" description="Glycosyltransferase 2-like" evidence="2">
    <location>
        <begin position="49"/>
        <end position="196"/>
    </location>
</feature>
<dbReference type="Gene3D" id="3.90.550.10">
    <property type="entry name" value="Spore Coat Polysaccharide Biosynthesis Protein SpsA, Chain A"/>
    <property type="match status" value="1"/>
</dbReference>
<name>A0A3A4ZNP2_UNCKA</name>
<keyword evidence="1" id="KW-0812">Transmembrane</keyword>
<dbReference type="PANTHER" id="PTHR48090">
    <property type="entry name" value="UNDECAPRENYL-PHOSPHATE 4-DEOXY-4-FORMAMIDO-L-ARABINOSE TRANSFERASE-RELATED"/>
    <property type="match status" value="1"/>
</dbReference>
<accession>A0A3A4ZNP2</accession>
<dbReference type="AlphaFoldDB" id="A0A3A4ZNP2"/>
<dbReference type="InterPro" id="IPR050256">
    <property type="entry name" value="Glycosyltransferase_2"/>
</dbReference>
<feature type="transmembrane region" description="Helical" evidence="1">
    <location>
        <begin position="293"/>
        <end position="317"/>
    </location>
</feature>